<gene>
    <name evidence="7" type="ORF">SAMN02745166_03738</name>
</gene>
<dbReference type="SUPFAM" id="SSF48371">
    <property type="entry name" value="ARM repeat"/>
    <property type="match status" value="1"/>
</dbReference>
<dbReference type="EMBL" id="FUYE01000014">
    <property type="protein sequence ID" value="SKB03006.1"/>
    <property type="molecule type" value="Genomic_DNA"/>
</dbReference>
<evidence type="ECO:0000256" key="5">
    <source>
        <dbReference type="SAM" id="SignalP"/>
    </source>
</evidence>
<protein>
    <recommendedName>
        <fullName evidence="6">Cytochrome c domain-containing protein</fullName>
    </recommendedName>
</protein>
<dbReference type="PANTHER" id="PTHR33546">
    <property type="entry name" value="LARGE, MULTIFUNCTIONAL SECRETED PROTEIN-RELATED"/>
    <property type="match status" value="1"/>
</dbReference>
<keyword evidence="8" id="KW-1185">Reference proteome</keyword>
<dbReference type="PROSITE" id="PS51007">
    <property type="entry name" value="CYTC"/>
    <property type="match status" value="1"/>
</dbReference>
<evidence type="ECO:0000313" key="8">
    <source>
        <dbReference type="Proteomes" id="UP000190774"/>
    </source>
</evidence>
<evidence type="ECO:0000313" key="7">
    <source>
        <dbReference type="EMBL" id="SKB03006.1"/>
    </source>
</evidence>
<dbReference type="InterPro" id="IPR055557">
    <property type="entry name" value="DUF7133"/>
</dbReference>
<dbReference type="AlphaFoldDB" id="A0A1T4YML7"/>
<evidence type="ECO:0000259" key="6">
    <source>
        <dbReference type="PROSITE" id="PS51007"/>
    </source>
</evidence>
<keyword evidence="5" id="KW-0732">Signal</keyword>
<name>A0A1T4YML7_9BACT</name>
<feature type="signal peptide" evidence="5">
    <location>
        <begin position="1"/>
        <end position="30"/>
    </location>
</feature>
<evidence type="ECO:0000256" key="4">
    <source>
        <dbReference type="PROSITE-ProRule" id="PRU00433"/>
    </source>
</evidence>
<dbReference type="GO" id="GO:0046872">
    <property type="term" value="F:metal ion binding"/>
    <property type="evidence" value="ECO:0007669"/>
    <property type="project" value="UniProtKB-KW"/>
</dbReference>
<dbReference type="InterPro" id="IPR011042">
    <property type="entry name" value="6-blade_b-propeller_TolB-like"/>
</dbReference>
<dbReference type="InterPro" id="IPR009056">
    <property type="entry name" value="Cyt_c-like_dom"/>
</dbReference>
<dbReference type="PANTHER" id="PTHR33546:SF1">
    <property type="entry name" value="LARGE, MULTIFUNCTIONAL SECRETED PROTEIN"/>
    <property type="match status" value="1"/>
</dbReference>
<dbReference type="InterPro" id="IPR013428">
    <property type="entry name" value="Membrane-bound_put_N"/>
</dbReference>
<keyword evidence="3 4" id="KW-0408">Iron</keyword>
<reference evidence="8" key="1">
    <citation type="submission" date="2017-02" db="EMBL/GenBank/DDBJ databases">
        <authorList>
            <person name="Varghese N."/>
            <person name="Submissions S."/>
        </authorList>
    </citation>
    <scope>NUCLEOTIDE SEQUENCE [LARGE SCALE GENOMIC DNA]</scope>
    <source>
        <strain evidence="8">ATCC 700200</strain>
    </source>
</reference>
<evidence type="ECO:0000256" key="2">
    <source>
        <dbReference type="ARBA" id="ARBA00022723"/>
    </source>
</evidence>
<evidence type="ECO:0000256" key="3">
    <source>
        <dbReference type="ARBA" id="ARBA00023004"/>
    </source>
</evidence>
<dbReference type="NCBIfam" id="TIGR02603">
    <property type="entry name" value="CxxCH_TIGR02603"/>
    <property type="match status" value="1"/>
</dbReference>
<dbReference type="STRING" id="48467.SAMN02745166_03738"/>
<dbReference type="InterPro" id="IPR011041">
    <property type="entry name" value="Quinoprot_gluc/sorb_DH_b-prop"/>
</dbReference>
<keyword evidence="2 4" id="KW-0479">Metal-binding</keyword>
<sequence length="840" mass="92483">MRFAGVYLSMFRLRLLPLLSLLLTAPSAFAARTGPPTMPEVPAEIAPAIEILQPGVKMTLLAEHPDLVTPTGIDVDAKDQIWLIACHTHFRPANYPGPAKDEILIFDAEGKNRRVFYNRTEATMNLLHGPDGWLYLAERSRILRVKDSDGDGMGDVEETLARLETVEDYPHNGLSGMAWHPDGGLVFSLGENFAKEWTLIGQDGTRLTGRGEGGIFRCAADGKGLRRIARGFWNPFGLRVTKAGEIFAAENDPGSRPPCRLLHIVEGADYGYQRTYGNAAVHPFVAWNGELRGTLGMVHPCGEGPCSILDLGGGVLIPSWSDHRLDYFPLTRQGAGYRAERIELLHGSDFFRPVGMARGPDGTLYLTDWVFSSYPIHGRGRLWKLEVDPKLATWIKPLTDPHNEATALAQKLRSGEETPELAQLMGWAKGSDPYIRDAALTALARSSKDWTPESVQAMPAEDQPWAVVALRQADFNDEKWARSLLGSTNPEVQFECLRWISDADMKSFAPDVEHLLTKPDLSYRLFEAALATWNTLRGEPEAGVTSPDVLAARVQDTASPPLIRSYALRLLPPTHKSLTISLLKELLALNQPRLTAEVAQCLAGRNAPEAYAVLAEIAANPALSLPPRLTAIAALSISPRPEDLDLVVKLAGDQEPAIQQEAQRALRFTTHDKLFALNPLRPPFSDTTAWLRLLDSLPGQADVEAGRRLFFHPKIGLCASCHRHTGRGNIVGPDLTFVAAQGDRTAILRSILEPQREVAPQFYPIQLKLADGSDFIGILLRSSDTEVYRDITGKERTFKKHEILSRTELKTSLMPPGLVASLTDAELRDLLAFLMTPAAQ</sequence>
<organism evidence="7 8">
    <name type="scientific">Prosthecobacter debontii</name>
    <dbReference type="NCBI Taxonomy" id="48467"/>
    <lineage>
        <taxon>Bacteria</taxon>
        <taxon>Pseudomonadati</taxon>
        <taxon>Verrucomicrobiota</taxon>
        <taxon>Verrucomicrobiia</taxon>
        <taxon>Verrucomicrobiales</taxon>
        <taxon>Verrucomicrobiaceae</taxon>
        <taxon>Prosthecobacter</taxon>
    </lineage>
</organism>
<dbReference type="InterPro" id="IPR016024">
    <property type="entry name" value="ARM-type_fold"/>
</dbReference>
<dbReference type="Gene3D" id="2.120.10.30">
    <property type="entry name" value="TolB, C-terminal domain"/>
    <property type="match status" value="1"/>
</dbReference>
<dbReference type="GO" id="GO:0020037">
    <property type="term" value="F:heme binding"/>
    <property type="evidence" value="ECO:0007669"/>
    <property type="project" value="InterPro"/>
</dbReference>
<evidence type="ECO:0000256" key="1">
    <source>
        <dbReference type="ARBA" id="ARBA00022617"/>
    </source>
</evidence>
<proteinExistence type="predicted"/>
<feature type="domain" description="Cytochrome c" evidence="6">
    <location>
        <begin position="701"/>
        <end position="838"/>
    </location>
</feature>
<accession>A0A1T4YML7</accession>
<dbReference type="NCBIfam" id="TIGR02604">
    <property type="entry name" value="Piru_Ver_Nterm"/>
    <property type="match status" value="1"/>
</dbReference>
<dbReference type="InterPro" id="IPR013427">
    <property type="entry name" value="Haem-bd_dom_put"/>
</dbReference>
<dbReference type="Pfam" id="PF23500">
    <property type="entry name" value="DUF7133"/>
    <property type="match status" value="1"/>
</dbReference>
<dbReference type="Gene3D" id="1.10.760.10">
    <property type="entry name" value="Cytochrome c-like domain"/>
    <property type="match status" value="1"/>
</dbReference>
<keyword evidence="1 4" id="KW-0349">Heme</keyword>
<dbReference type="InterPro" id="IPR036909">
    <property type="entry name" value="Cyt_c-like_dom_sf"/>
</dbReference>
<dbReference type="GO" id="GO:0009055">
    <property type="term" value="F:electron transfer activity"/>
    <property type="evidence" value="ECO:0007669"/>
    <property type="project" value="InterPro"/>
</dbReference>
<dbReference type="SUPFAM" id="SSF46626">
    <property type="entry name" value="Cytochrome c"/>
    <property type="match status" value="1"/>
</dbReference>
<dbReference type="SUPFAM" id="SSF50952">
    <property type="entry name" value="Soluble quinoprotein glucose dehydrogenase"/>
    <property type="match status" value="1"/>
</dbReference>
<feature type="chain" id="PRO_5010523158" description="Cytochrome c domain-containing protein" evidence="5">
    <location>
        <begin position="31"/>
        <end position="840"/>
    </location>
</feature>
<dbReference type="Proteomes" id="UP000190774">
    <property type="component" value="Unassembled WGS sequence"/>
</dbReference>